<dbReference type="KEGG" id="ecw:EcE24377A_2035"/>
<evidence type="ECO:0000313" key="1">
    <source>
        <dbReference type="EMBL" id="ABV19676.1"/>
    </source>
</evidence>
<keyword evidence="2" id="KW-1185">Reference proteome</keyword>
<accession>A7ZMT0</accession>
<evidence type="ECO:0000313" key="2">
    <source>
        <dbReference type="Proteomes" id="UP000001122"/>
    </source>
</evidence>
<protein>
    <submittedName>
        <fullName evidence="1">Uncharacterized protein</fullName>
    </submittedName>
</protein>
<gene>
    <name evidence="1" type="ordered locus">EcE24377A_2035</name>
</gene>
<dbReference type="AlphaFoldDB" id="A7ZMT0"/>
<sequence length="128" mass="14470">MYRAAHRRMTRDNPGIPRFIHRREVVFIGQENGGIQNARFIAALFFQHGVNLCQRVGGLLKGIGVEVFRYTSVVERVVVDYYIRPAGFSIDTNDSHHFVLIILPFSCCKDCHNVRSPSPLQLAKAPSS</sequence>
<organism evidence="1 2">
    <name type="scientific">Escherichia coli O139:H28 (strain E24377A / ETEC)</name>
    <dbReference type="NCBI Taxonomy" id="331111"/>
    <lineage>
        <taxon>Bacteria</taxon>
        <taxon>Pseudomonadati</taxon>
        <taxon>Pseudomonadota</taxon>
        <taxon>Gammaproteobacteria</taxon>
        <taxon>Enterobacterales</taxon>
        <taxon>Enterobacteriaceae</taxon>
        <taxon>Escherichia</taxon>
    </lineage>
</organism>
<name>A7ZMT0_ECO24</name>
<reference evidence="2" key="1">
    <citation type="journal article" date="2008" name="J. Bacteriol.">
        <title>The pangenome structure of Escherichia coli: comparative genomic analysis of E. coli commensal and pathogenic isolates.</title>
        <authorList>
            <person name="Rasko D.A."/>
            <person name="Rosovitz M.J."/>
            <person name="Myers G.S."/>
            <person name="Mongodin E.F."/>
            <person name="Fricke W.F."/>
            <person name="Gajer P."/>
            <person name="Crabtree J."/>
            <person name="Sebaihia M."/>
            <person name="Thomson N.R."/>
            <person name="Chaudhuri R."/>
            <person name="Henderson I.R."/>
            <person name="Sperandio V."/>
            <person name="Ravel J."/>
        </authorList>
    </citation>
    <scope>NUCLEOTIDE SEQUENCE [LARGE SCALE GENOMIC DNA]</scope>
    <source>
        <strain evidence="2">E24377A / ETEC</strain>
    </source>
</reference>
<dbReference type="HOGENOM" id="CLU_2045970_0_0_6"/>
<dbReference type="Proteomes" id="UP000001122">
    <property type="component" value="Chromosome"/>
</dbReference>
<dbReference type="EMBL" id="CP000800">
    <property type="protein sequence ID" value="ABV19676.1"/>
    <property type="molecule type" value="Genomic_DNA"/>
</dbReference>
<proteinExistence type="predicted"/>